<dbReference type="Proteomes" id="UP000032142">
    <property type="component" value="Unassembled WGS sequence"/>
</dbReference>
<keyword evidence="3" id="KW-1185">Reference proteome</keyword>
<keyword evidence="1" id="KW-0812">Transmembrane</keyword>
<keyword evidence="1" id="KW-1133">Transmembrane helix</keyword>
<reference evidence="3" key="1">
    <citation type="submission" date="2014-09" db="EMBL/GenBank/DDBJ databases">
        <authorList>
            <person name="Mudge J."/>
            <person name="Ramaraj T."/>
            <person name="Lindquist I.E."/>
            <person name="Bharti A.K."/>
            <person name="Sundararajan A."/>
            <person name="Cameron C.T."/>
            <person name="Woodward J.E."/>
            <person name="May G.D."/>
            <person name="Brubaker C."/>
            <person name="Broadhvest J."/>
            <person name="Wilkins T.A."/>
        </authorList>
    </citation>
    <scope>NUCLEOTIDE SEQUENCE</scope>
    <source>
        <strain evidence="3">cv. AKA8401</strain>
    </source>
</reference>
<keyword evidence="1" id="KW-0472">Membrane</keyword>
<organism evidence="2 3">
    <name type="scientific">Gossypium arboreum</name>
    <name type="common">Tree cotton</name>
    <name type="synonym">Gossypium nanking</name>
    <dbReference type="NCBI Taxonomy" id="29729"/>
    <lineage>
        <taxon>Eukaryota</taxon>
        <taxon>Viridiplantae</taxon>
        <taxon>Streptophyta</taxon>
        <taxon>Embryophyta</taxon>
        <taxon>Tracheophyta</taxon>
        <taxon>Spermatophyta</taxon>
        <taxon>Magnoliopsida</taxon>
        <taxon>eudicotyledons</taxon>
        <taxon>Gunneridae</taxon>
        <taxon>Pentapetalae</taxon>
        <taxon>rosids</taxon>
        <taxon>malvids</taxon>
        <taxon>Malvales</taxon>
        <taxon>Malvaceae</taxon>
        <taxon>Malvoideae</taxon>
        <taxon>Gossypium</taxon>
    </lineage>
</organism>
<dbReference type="EMBL" id="KN407410">
    <property type="protein sequence ID" value="KHG17058.1"/>
    <property type="molecule type" value="Genomic_DNA"/>
</dbReference>
<name>A0A0B0NR73_GOSAR</name>
<sequence>MLIITTTKIKEIGNKYQIRCFLVARLVCSVLPFSVVLVDQGCYEHLTAAPNG</sequence>
<proteinExistence type="predicted"/>
<evidence type="ECO:0000256" key="1">
    <source>
        <dbReference type="SAM" id="Phobius"/>
    </source>
</evidence>
<evidence type="ECO:0000313" key="3">
    <source>
        <dbReference type="Proteomes" id="UP000032142"/>
    </source>
</evidence>
<accession>A0A0B0NR73</accession>
<dbReference type="AlphaFoldDB" id="A0A0B0NR73"/>
<feature type="transmembrane region" description="Helical" evidence="1">
    <location>
        <begin position="20"/>
        <end position="38"/>
    </location>
</feature>
<protein>
    <submittedName>
        <fullName evidence="2">Uncharacterized protein</fullName>
    </submittedName>
</protein>
<gene>
    <name evidence="2" type="ORF">F383_23025</name>
</gene>
<evidence type="ECO:0000313" key="2">
    <source>
        <dbReference type="EMBL" id="KHG17058.1"/>
    </source>
</evidence>